<gene>
    <name evidence="1" type="ORF">RIF29_14406</name>
</gene>
<accession>A0AAN9FB90</accession>
<keyword evidence="2" id="KW-1185">Reference proteome</keyword>
<sequence>MLLKLQMLYRRVLDGRPSSPAIIAGLDATPVGGTGENPSWMVRKEDVVVADLRRCGRVARSGGGSEKAG</sequence>
<dbReference type="Proteomes" id="UP001372338">
    <property type="component" value="Unassembled WGS sequence"/>
</dbReference>
<evidence type="ECO:0000313" key="2">
    <source>
        <dbReference type="Proteomes" id="UP001372338"/>
    </source>
</evidence>
<reference evidence="1 2" key="1">
    <citation type="submission" date="2024-01" db="EMBL/GenBank/DDBJ databases">
        <title>The genomes of 5 underutilized Papilionoideae crops provide insights into root nodulation and disease resistanc.</title>
        <authorList>
            <person name="Yuan L."/>
        </authorList>
    </citation>
    <scope>NUCLEOTIDE SEQUENCE [LARGE SCALE GENOMIC DNA]</scope>
    <source>
        <strain evidence="1">ZHUSHIDOU_FW_LH</strain>
        <tissue evidence="1">Leaf</tissue>
    </source>
</reference>
<dbReference type="AlphaFoldDB" id="A0AAN9FB90"/>
<comment type="caution">
    <text evidence="1">The sequence shown here is derived from an EMBL/GenBank/DDBJ whole genome shotgun (WGS) entry which is preliminary data.</text>
</comment>
<proteinExistence type="predicted"/>
<evidence type="ECO:0000313" key="1">
    <source>
        <dbReference type="EMBL" id="KAK7273357.1"/>
    </source>
</evidence>
<dbReference type="EMBL" id="JAYWIO010000003">
    <property type="protein sequence ID" value="KAK7273357.1"/>
    <property type="molecule type" value="Genomic_DNA"/>
</dbReference>
<name>A0AAN9FB90_CROPI</name>
<protein>
    <submittedName>
        <fullName evidence="1">Uncharacterized protein</fullName>
    </submittedName>
</protein>
<organism evidence="1 2">
    <name type="scientific">Crotalaria pallida</name>
    <name type="common">Smooth rattlebox</name>
    <name type="synonym">Crotalaria striata</name>
    <dbReference type="NCBI Taxonomy" id="3830"/>
    <lineage>
        <taxon>Eukaryota</taxon>
        <taxon>Viridiplantae</taxon>
        <taxon>Streptophyta</taxon>
        <taxon>Embryophyta</taxon>
        <taxon>Tracheophyta</taxon>
        <taxon>Spermatophyta</taxon>
        <taxon>Magnoliopsida</taxon>
        <taxon>eudicotyledons</taxon>
        <taxon>Gunneridae</taxon>
        <taxon>Pentapetalae</taxon>
        <taxon>rosids</taxon>
        <taxon>fabids</taxon>
        <taxon>Fabales</taxon>
        <taxon>Fabaceae</taxon>
        <taxon>Papilionoideae</taxon>
        <taxon>50 kb inversion clade</taxon>
        <taxon>genistoids sensu lato</taxon>
        <taxon>core genistoids</taxon>
        <taxon>Crotalarieae</taxon>
        <taxon>Crotalaria</taxon>
    </lineage>
</organism>